<name>A0A067PSD0_9AGAM</name>
<proteinExistence type="predicted"/>
<accession>A0A067PSD0</accession>
<gene>
    <name evidence="1" type="ORF">JAAARDRAFT_207204</name>
</gene>
<protein>
    <recommendedName>
        <fullName evidence="3">MACPF domain-containing protein</fullName>
    </recommendedName>
</protein>
<keyword evidence="2" id="KW-1185">Reference proteome</keyword>
<evidence type="ECO:0008006" key="3">
    <source>
        <dbReference type="Google" id="ProtNLM"/>
    </source>
</evidence>
<dbReference type="EMBL" id="KL197719">
    <property type="protein sequence ID" value="KDQ57723.1"/>
    <property type="molecule type" value="Genomic_DNA"/>
</dbReference>
<evidence type="ECO:0000313" key="2">
    <source>
        <dbReference type="Proteomes" id="UP000027265"/>
    </source>
</evidence>
<dbReference type="Proteomes" id="UP000027265">
    <property type="component" value="Unassembled WGS sequence"/>
</dbReference>
<dbReference type="OrthoDB" id="3139918at2759"/>
<evidence type="ECO:0000313" key="1">
    <source>
        <dbReference type="EMBL" id="KDQ57723.1"/>
    </source>
</evidence>
<dbReference type="AlphaFoldDB" id="A0A067PSD0"/>
<dbReference type="HOGENOM" id="CLU_546354_0_0_1"/>
<dbReference type="InParanoid" id="A0A067PSD0"/>
<sequence>METTTTLESSPDPEVFMDSMILGGSMDAVTGEIRPSAIDRSTIKTEQVPSGASGEHQKFQMIEDVRSLEDSATLNMSASMTIPYSGLNITAKEGIDFSNTNISQGSSLLFLLTWERVGGIERLVDGVVGLKPDAIEKVVKDPDGFRKSYGDYYISQIQSKARFSAMWKCTASSQSSLKSFKDSLGLDVNALGNIGGSAKFQSSLTKAASANHVSWDVQFDTVGDAGKTVFDTSDVTKTFDSFRANCTPVPALVWYRHYSWLDNRLPRTINMDPGTFDLLVNVFAKARFVLFLNGIAPGKQATRRDRSNRIKSAFSMIHARRAQYYNGSSALQAPLKELDDLKTELLRLLDRQDLVTQLRGQTYKDLKSQFQVYNEDDHGSWIASNQGDRNTWTFGTTHYSDADAQKWAIQKVVAQTVKVPGHLLDERRGLLSFPGDSSASGTVVGVELKDNGGTGNGNGSYWCVPKTNPLGDKNCRIEVKTFRGRGMNWSLTVHYIKDEDFEG</sequence>
<reference evidence="2" key="1">
    <citation type="journal article" date="2014" name="Proc. Natl. Acad. Sci. U.S.A.">
        <title>Extensive sampling of basidiomycete genomes demonstrates inadequacy of the white-rot/brown-rot paradigm for wood decay fungi.</title>
        <authorList>
            <person name="Riley R."/>
            <person name="Salamov A.A."/>
            <person name="Brown D.W."/>
            <person name="Nagy L.G."/>
            <person name="Floudas D."/>
            <person name="Held B.W."/>
            <person name="Levasseur A."/>
            <person name="Lombard V."/>
            <person name="Morin E."/>
            <person name="Otillar R."/>
            <person name="Lindquist E.A."/>
            <person name="Sun H."/>
            <person name="LaButti K.M."/>
            <person name="Schmutz J."/>
            <person name="Jabbour D."/>
            <person name="Luo H."/>
            <person name="Baker S.E."/>
            <person name="Pisabarro A.G."/>
            <person name="Walton J.D."/>
            <person name="Blanchette R.A."/>
            <person name="Henrissat B."/>
            <person name="Martin F."/>
            <person name="Cullen D."/>
            <person name="Hibbett D.S."/>
            <person name="Grigoriev I.V."/>
        </authorList>
    </citation>
    <scope>NUCLEOTIDE SEQUENCE [LARGE SCALE GENOMIC DNA]</scope>
    <source>
        <strain evidence="2">MUCL 33604</strain>
    </source>
</reference>
<organism evidence="1 2">
    <name type="scientific">Jaapia argillacea MUCL 33604</name>
    <dbReference type="NCBI Taxonomy" id="933084"/>
    <lineage>
        <taxon>Eukaryota</taxon>
        <taxon>Fungi</taxon>
        <taxon>Dikarya</taxon>
        <taxon>Basidiomycota</taxon>
        <taxon>Agaricomycotina</taxon>
        <taxon>Agaricomycetes</taxon>
        <taxon>Agaricomycetidae</taxon>
        <taxon>Jaapiales</taxon>
        <taxon>Jaapiaceae</taxon>
        <taxon>Jaapia</taxon>
    </lineage>
</organism>